<organism evidence="4 5">
    <name type="scientific">Meloidogyne enterolobii</name>
    <name type="common">Root-knot nematode worm</name>
    <name type="synonym">Meloidogyne mayaguensis</name>
    <dbReference type="NCBI Taxonomy" id="390850"/>
    <lineage>
        <taxon>Eukaryota</taxon>
        <taxon>Metazoa</taxon>
        <taxon>Ecdysozoa</taxon>
        <taxon>Nematoda</taxon>
        <taxon>Chromadorea</taxon>
        <taxon>Rhabditida</taxon>
        <taxon>Tylenchina</taxon>
        <taxon>Tylenchomorpha</taxon>
        <taxon>Tylenchoidea</taxon>
        <taxon>Meloidogynidae</taxon>
        <taxon>Meloidogyninae</taxon>
        <taxon>Meloidogyne</taxon>
    </lineage>
</organism>
<dbReference type="PANTHER" id="PTHR21724">
    <property type="entry name" value="SHKT DOMAIN-CONTAINING PROTEIN"/>
    <property type="match status" value="1"/>
</dbReference>
<protein>
    <recommendedName>
        <fullName evidence="3">ShKT domain-containing protein</fullName>
    </recommendedName>
</protein>
<reference evidence="4 5" key="1">
    <citation type="submission" date="2020-08" db="EMBL/GenBank/DDBJ databases">
        <authorList>
            <person name="Koutsovoulos G."/>
            <person name="Danchin GJ E."/>
        </authorList>
    </citation>
    <scope>NUCLEOTIDE SEQUENCE [LARGE SCALE GENOMIC DNA]</scope>
</reference>
<comment type="caution">
    <text evidence="1">Lacks conserved residue(s) required for the propagation of feature annotation.</text>
</comment>
<comment type="caution">
    <text evidence="4">The sequence shown here is derived from an EMBL/GenBank/DDBJ whole genome shotgun (WGS) entry which is preliminary data.</text>
</comment>
<gene>
    <name evidence="4" type="ORF">MENT_LOCUS14587</name>
</gene>
<keyword evidence="2" id="KW-0812">Transmembrane</keyword>
<feature type="transmembrane region" description="Helical" evidence="2">
    <location>
        <begin position="6"/>
        <end position="22"/>
    </location>
</feature>
<dbReference type="PANTHER" id="PTHR21724:SF109">
    <property type="entry name" value="SHKT DOMAIN-CONTAINING PROTEIN"/>
    <property type="match status" value="1"/>
</dbReference>
<sequence>MYLIILVNYFIFSFLLIIKIYCSSTATYNCKGGNRGIASTECQRNGRVYQCRDRSVPNSNLGELMGCESDGRGRYWCCLQYCPDQKTIIYYKNYQLDSNVETATQRCTGTGANAKCLSNSNDICFKPIADYFPTNFEYCCPPDQGGGGNNTGNVNKGCYDKGTECPIRKFLCKHILYLALMNWQCPVTCDTCPPDGSENTRPPGIIDPPLPNKNCKDMLDCPTWVRNGYCSSSFYKQHSYQHCPVSCRVGCGAVG</sequence>
<feature type="domain" description="ShKT" evidence="3">
    <location>
        <begin position="215"/>
        <end position="251"/>
    </location>
</feature>
<dbReference type="InterPro" id="IPR003582">
    <property type="entry name" value="ShKT_dom"/>
</dbReference>
<dbReference type="Proteomes" id="UP000580250">
    <property type="component" value="Unassembled WGS sequence"/>
</dbReference>
<dbReference type="AlphaFoldDB" id="A0A6V7ULY5"/>
<dbReference type="EMBL" id="CAJEWN010000083">
    <property type="protein sequence ID" value="CAD2161033.1"/>
    <property type="molecule type" value="Genomic_DNA"/>
</dbReference>
<dbReference type="SMART" id="SM00254">
    <property type="entry name" value="ShKT"/>
    <property type="match status" value="2"/>
</dbReference>
<keyword evidence="2" id="KW-0472">Membrane</keyword>
<evidence type="ECO:0000313" key="4">
    <source>
        <dbReference type="EMBL" id="CAD2161033.1"/>
    </source>
</evidence>
<dbReference type="Gene3D" id="1.10.10.1940">
    <property type="match status" value="2"/>
</dbReference>
<evidence type="ECO:0000313" key="5">
    <source>
        <dbReference type="Proteomes" id="UP000580250"/>
    </source>
</evidence>
<dbReference type="OrthoDB" id="5832750at2759"/>
<accession>A0A6V7ULY5</accession>
<evidence type="ECO:0000256" key="1">
    <source>
        <dbReference type="PROSITE-ProRule" id="PRU01005"/>
    </source>
</evidence>
<dbReference type="Pfam" id="PF01549">
    <property type="entry name" value="ShK"/>
    <property type="match status" value="2"/>
</dbReference>
<evidence type="ECO:0000259" key="3">
    <source>
        <dbReference type="PROSITE" id="PS51670"/>
    </source>
</evidence>
<proteinExistence type="predicted"/>
<evidence type="ECO:0000256" key="2">
    <source>
        <dbReference type="SAM" id="Phobius"/>
    </source>
</evidence>
<dbReference type="PROSITE" id="PS51670">
    <property type="entry name" value="SHKT"/>
    <property type="match status" value="1"/>
</dbReference>
<name>A0A6V7ULY5_MELEN</name>
<keyword evidence="2" id="KW-1133">Transmembrane helix</keyword>